<feature type="compositionally biased region" description="Polar residues" evidence="3">
    <location>
        <begin position="600"/>
        <end position="611"/>
    </location>
</feature>
<evidence type="ECO:0000256" key="1">
    <source>
        <dbReference type="ARBA" id="ARBA00006395"/>
    </source>
</evidence>
<feature type="region of interest" description="Disordered" evidence="3">
    <location>
        <begin position="206"/>
        <end position="302"/>
    </location>
</feature>
<feature type="region of interest" description="Disordered" evidence="3">
    <location>
        <begin position="334"/>
        <end position="477"/>
    </location>
</feature>
<feature type="compositionally biased region" description="Polar residues" evidence="3">
    <location>
        <begin position="288"/>
        <end position="297"/>
    </location>
</feature>
<dbReference type="Gene3D" id="2.40.50.770">
    <property type="entry name" value="RecQ-mediated genome instability protein Rmi1, C-terminal domain"/>
    <property type="match status" value="1"/>
</dbReference>
<dbReference type="Pfam" id="PF08585">
    <property type="entry name" value="RMI1_N_C"/>
    <property type="match status" value="1"/>
</dbReference>
<dbReference type="AlphaFoldDB" id="A0A7J6LPD6"/>
<feature type="compositionally biased region" description="Polar residues" evidence="3">
    <location>
        <begin position="410"/>
        <end position="428"/>
    </location>
</feature>
<evidence type="ECO:0000259" key="4">
    <source>
        <dbReference type="Pfam" id="PF08585"/>
    </source>
</evidence>
<accession>A0A7J6LPD6</accession>
<name>A0A7J6LPD6_PEROL</name>
<dbReference type="PANTHER" id="PTHR14790">
    <property type="entry name" value="RECQ-MEDIATED GENOME INSTABILITY PROTEIN 1 RMI1"/>
    <property type="match status" value="1"/>
</dbReference>
<dbReference type="Proteomes" id="UP000570595">
    <property type="component" value="Unassembled WGS sequence"/>
</dbReference>
<organism evidence="5 7">
    <name type="scientific">Perkinsus olseni</name>
    <name type="common">Perkinsus atlanticus</name>
    <dbReference type="NCBI Taxonomy" id="32597"/>
    <lineage>
        <taxon>Eukaryota</taxon>
        <taxon>Sar</taxon>
        <taxon>Alveolata</taxon>
        <taxon>Perkinsozoa</taxon>
        <taxon>Perkinsea</taxon>
        <taxon>Perkinsida</taxon>
        <taxon>Perkinsidae</taxon>
        <taxon>Perkinsus</taxon>
    </lineage>
</organism>
<dbReference type="EMBL" id="JABANN010000187">
    <property type="protein sequence ID" value="KAF4667177.1"/>
    <property type="molecule type" value="Genomic_DNA"/>
</dbReference>
<gene>
    <name evidence="6" type="ORF">FOL46_002639</name>
    <name evidence="5" type="ORF">FOZ61_003613</name>
</gene>
<dbReference type="Proteomes" id="UP000572268">
    <property type="component" value="Unassembled WGS sequence"/>
</dbReference>
<evidence type="ECO:0000313" key="6">
    <source>
        <dbReference type="EMBL" id="KAF4667177.1"/>
    </source>
</evidence>
<dbReference type="InterPro" id="IPR042470">
    <property type="entry name" value="RMI1_N_C_sf"/>
</dbReference>
<comment type="similarity">
    <text evidence="1">Belongs to the RMI1 family.</text>
</comment>
<evidence type="ECO:0000313" key="8">
    <source>
        <dbReference type="Proteomes" id="UP000572268"/>
    </source>
</evidence>
<dbReference type="GO" id="GO:0016604">
    <property type="term" value="C:nuclear body"/>
    <property type="evidence" value="ECO:0007669"/>
    <property type="project" value="TreeGrafter"/>
</dbReference>
<dbReference type="EMBL" id="JABAHT010000212">
    <property type="protein sequence ID" value="KAF4660996.1"/>
    <property type="molecule type" value="Genomic_DNA"/>
</dbReference>
<proteinExistence type="inferred from homology"/>
<sequence>MLTSKLAELGLTARPEWVARVGDDDDDSAAGFESLMNSHMGRCVMAGSLPEIGPQGDCDIPVASFRPGFKELVDRKHLVMIEDFVDVSKPVKFHQLTAATPSDPFADDTEDAVVGQASDSTGASKNRVLKMILTDGCRRVTAIEVVPIVDIPQQLSMLPGAKLMISGSPDICASCVLLYPCHVKFLGGSCPELQARHRQSLAEKIVRGGDPLRLSPTDSEASSTPTSTAMPANAARAALTGEGSHSRANQSSMRSADAEMGRSTDACSHLNGNVAIGSRPGDDKLVRASNSTQQMNQPAPPLRRAASLPVFGEHNHVTGSTLQRIPSAAGVIPSQSLGSRESQSSRHATAPSVTDMPSHPRSVHLTDGNTIPPEVGHGTRVDSRSAPDASAVTVDWDGEVPPSGLVDPPRSTTESSEVGQATAEPSVTESDRARLLYNYVRTPPKKRPQSGPSVLPPSPARPSGAMRKRPRTAAEGSVVSVTQSMHDDVQPIIDVTPQSAITLSSCSADPGPMQALDDVNCGGDMTGSEDEGAVNEGDTSLVAAAVRAVSGREIVLERDGSTFTAEVVEGDPPSIGFHAVFLVWRDPAGAVFASVRPEGFSSSGELNSLAQSLKDDPLVN</sequence>
<evidence type="ECO:0000256" key="3">
    <source>
        <dbReference type="SAM" id="MobiDB-lite"/>
    </source>
</evidence>
<feature type="compositionally biased region" description="Polar residues" evidence="3">
    <location>
        <begin position="216"/>
        <end position="230"/>
    </location>
</feature>
<dbReference type="GO" id="GO:0000724">
    <property type="term" value="P:double-strand break repair via homologous recombination"/>
    <property type="evidence" value="ECO:0007669"/>
    <property type="project" value="TreeGrafter"/>
</dbReference>
<feature type="compositionally biased region" description="Low complexity" evidence="3">
    <location>
        <begin position="334"/>
        <end position="346"/>
    </location>
</feature>
<comment type="caution">
    <text evidence="5">The sequence shown here is derived from an EMBL/GenBank/DDBJ whole genome shotgun (WGS) entry which is preliminary data.</text>
</comment>
<evidence type="ECO:0000256" key="2">
    <source>
        <dbReference type="ARBA" id="ARBA00018987"/>
    </source>
</evidence>
<dbReference type="GO" id="GO:0031422">
    <property type="term" value="C:RecQ family helicase-topoisomerase III complex"/>
    <property type="evidence" value="ECO:0007669"/>
    <property type="project" value="TreeGrafter"/>
</dbReference>
<evidence type="ECO:0000313" key="7">
    <source>
        <dbReference type="Proteomes" id="UP000570595"/>
    </source>
</evidence>
<dbReference type="PANTHER" id="PTHR14790:SF15">
    <property type="entry name" value="RECQ-MEDIATED GENOME INSTABILITY PROTEIN 1"/>
    <property type="match status" value="1"/>
</dbReference>
<reference evidence="7 8" key="1">
    <citation type="submission" date="2020-04" db="EMBL/GenBank/DDBJ databases">
        <title>Perkinsus olseni comparative genomics.</title>
        <authorList>
            <person name="Bogema D.R."/>
        </authorList>
    </citation>
    <scope>NUCLEOTIDE SEQUENCE [LARGE SCALE GENOMIC DNA]</scope>
    <source>
        <strain evidence="5">ATCC PRA-179</strain>
        <strain evidence="6">ATCC PRA-31</strain>
    </source>
</reference>
<feature type="domain" description="RecQ mediated genome instability protein 1 OB-fold" evidence="4">
    <location>
        <begin position="73"/>
        <end position="199"/>
    </location>
</feature>
<dbReference type="GO" id="GO:0000712">
    <property type="term" value="P:resolution of meiotic recombination intermediates"/>
    <property type="evidence" value="ECO:0007669"/>
    <property type="project" value="TreeGrafter"/>
</dbReference>
<feature type="region of interest" description="Disordered" evidence="3">
    <location>
        <begin position="598"/>
        <end position="620"/>
    </location>
</feature>
<dbReference type="InterPro" id="IPR013894">
    <property type="entry name" value="RMI1_OB"/>
</dbReference>
<dbReference type="OrthoDB" id="341511at2759"/>
<protein>
    <recommendedName>
        <fullName evidence="2">RecQ-mediated genome instability protein 1</fullName>
    </recommendedName>
</protein>
<evidence type="ECO:0000313" key="5">
    <source>
        <dbReference type="EMBL" id="KAF4660996.1"/>
    </source>
</evidence>